<comment type="similarity">
    <text evidence="2">Belongs to the outer membrane factor (OMF) (TC 1.B.17) family.</text>
</comment>
<keyword evidence="7" id="KW-0998">Cell outer membrane</keyword>
<dbReference type="GO" id="GO:0015562">
    <property type="term" value="F:efflux transmembrane transporter activity"/>
    <property type="evidence" value="ECO:0007669"/>
    <property type="project" value="InterPro"/>
</dbReference>
<dbReference type="InterPro" id="IPR010130">
    <property type="entry name" value="T1SS_OMP_TolC"/>
</dbReference>
<evidence type="ECO:0000256" key="2">
    <source>
        <dbReference type="ARBA" id="ARBA00007613"/>
    </source>
</evidence>
<dbReference type="SUPFAM" id="SSF56954">
    <property type="entry name" value="Outer membrane efflux proteins (OEP)"/>
    <property type="match status" value="1"/>
</dbReference>
<dbReference type="GO" id="GO:0015288">
    <property type="term" value="F:porin activity"/>
    <property type="evidence" value="ECO:0007669"/>
    <property type="project" value="TreeGrafter"/>
</dbReference>
<keyword evidence="3" id="KW-0813">Transport</keyword>
<dbReference type="PANTHER" id="PTHR30026:SF22">
    <property type="entry name" value="OUTER MEMBRANE EFFLUX PROTEIN"/>
    <property type="match status" value="1"/>
</dbReference>
<dbReference type="RefSeq" id="WP_245416637.1">
    <property type="nucleotide sequence ID" value="NZ_JBHEEG010000010.1"/>
</dbReference>
<evidence type="ECO:0000256" key="3">
    <source>
        <dbReference type="ARBA" id="ARBA00022448"/>
    </source>
</evidence>
<dbReference type="GO" id="GO:1990281">
    <property type="term" value="C:efflux pump complex"/>
    <property type="evidence" value="ECO:0007669"/>
    <property type="project" value="TreeGrafter"/>
</dbReference>
<accession>A0A366DP36</accession>
<comment type="subcellular location">
    <subcellularLocation>
        <location evidence="1">Cell outer membrane</location>
    </subcellularLocation>
</comment>
<dbReference type="PANTHER" id="PTHR30026">
    <property type="entry name" value="OUTER MEMBRANE PROTEIN TOLC"/>
    <property type="match status" value="1"/>
</dbReference>
<dbReference type="AlphaFoldDB" id="A0A366DP36"/>
<dbReference type="NCBIfam" id="TIGR01844">
    <property type="entry name" value="type_I_sec_TolC"/>
    <property type="match status" value="1"/>
</dbReference>
<dbReference type="InterPro" id="IPR051906">
    <property type="entry name" value="TolC-like"/>
</dbReference>
<dbReference type="Pfam" id="PF02321">
    <property type="entry name" value="OEP"/>
    <property type="match status" value="2"/>
</dbReference>
<evidence type="ECO:0000256" key="7">
    <source>
        <dbReference type="ARBA" id="ARBA00023237"/>
    </source>
</evidence>
<dbReference type="Gene3D" id="1.20.1600.10">
    <property type="entry name" value="Outer membrane efflux proteins (OEP)"/>
    <property type="match status" value="1"/>
</dbReference>
<keyword evidence="8" id="KW-0175">Coiled coil</keyword>
<keyword evidence="11" id="KW-1185">Reference proteome</keyword>
<keyword evidence="9" id="KW-1133">Transmembrane helix</keyword>
<evidence type="ECO:0000256" key="1">
    <source>
        <dbReference type="ARBA" id="ARBA00004442"/>
    </source>
</evidence>
<evidence type="ECO:0000256" key="8">
    <source>
        <dbReference type="SAM" id="Coils"/>
    </source>
</evidence>
<keyword evidence="4" id="KW-1134">Transmembrane beta strand</keyword>
<organism evidence="10 11">
    <name type="scientific">Pseudochrobactrum asaccharolyticum</name>
    <dbReference type="NCBI Taxonomy" id="354351"/>
    <lineage>
        <taxon>Bacteria</taxon>
        <taxon>Pseudomonadati</taxon>
        <taxon>Pseudomonadota</taxon>
        <taxon>Alphaproteobacteria</taxon>
        <taxon>Hyphomicrobiales</taxon>
        <taxon>Brucellaceae</taxon>
        <taxon>Pseudochrobactrum</taxon>
    </lineage>
</organism>
<dbReference type="Proteomes" id="UP000252893">
    <property type="component" value="Unassembled WGS sequence"/>
</dbReference>
<proteinExistence type="inferred from homology"/>
<evidence type="ECO:0000313" key="11">
    <source>
        <dbReference type="Proteomes" id="UP000252893"/>
    </source>
</evidence>
<sequence>MDVNCLMRYGRNLLVGIGIFIGFLVYIAGSEAYAAKKTKQQAAGFTLENAVKRAVQWHPSIDEAVNNLNMRQSRIDEAEAGYLPRISAGANSGYSSRDRNGWRPYMSVTATQMIYDFGKVRSTVDVASAGTEVGKAQLLLAVDHLIRETATAYIEVQRYNALLAVARQQLNGVNTVAKLVSQRSQEGASTRSDLLQAEARVEAAETTILEITTQMERWESNLAYLTGAKGKVGVNTTVPKWFDAACNIKNPDWNKVPAIIQAEAQGKEALAQLAETRAQALPTLSLKADAGYDMDATTSRKTEFNVGLYISGDLYQGGAATARRNAAGYALRASEAARDRARLDVQHSLREASVQTGSMGRLLGSLSARDKMMQETRDLYQKQYIELGTRTLLDLLNAEQELHQARFNRVNTLHDIRRLDADCLYSSGMLRSSFALNGISVRGVVLTP</sequence>
<keyword evidence="6 9" id="KW-0472">Membrane</keyword>
<keyword evidence="5 9" id="KW-0812">Transmembrane</keyword>
<protein>
    <submittedName>
        <fullName evidence="10">Adhesin transport system outer membrane protein</fullName>
    </submittedName>
</protein>
<dbReference type="GO" id="GO:0009279">
    <property type="term" value="C:cell outer membrane"/>
    <property type="evidence" value="ECO:0007669"/>
    <property type="project" value="UniProtKB-SubCell"/>
</dbReference>
<feature type="coiled-coil region" evidence="8">
    <location>
        <begin position="194"/>
        <end position="221"/>
    </location>
</feature>
<comment type="caution">
    <text evidence="10">The sequence shown here is derived from an EMBL/GenBank/DDBJ whole genome shotgun (WGS) entry which is preliminary data.</text>
</comment>
<evidence type="ECO:0000256" key="5">
    <source>
        <dbReference type="ARBA" id="ARBA00022692"/>
    </source>
</evidence>
<gene>
    <name evidence="10" type="ORF">DFR47_10979</name>
</gene>
<evidence type="ECO:0000313" key="10">
    <source>
        <dbReference type="EMBL" id="RBO91219.1"/>
    </source>
</evidence>
<dbReference type="EMBL" id="QNRH01000009">
    <property type="protein sequence ID" value="RBO91219.1"/>
    <property type="molecule type" value="Genomic_DNA"/>
</dbReference>
<evidence type="ECO:0000256" key="9">
    <source>
        <dbReference type="SAM" id="Phobius"/>
    </source>
</evidence>
<reference evidence="10 11" key="1">
    <citation type="submission" date="2018-06" db="EMBL/GenBank/DDBJ databases">
        <title>Genomic Encyclopedia of Type Strains, Phase IV (KMG-IV): sequencing the most valuable type-strain genomes for metagenomic binning, comparative biology and taxonomic classification.</title>
        <authorList>
            <person name="Goeker M."/>
        </authorList>
    </citation>
    <scope>NUCLEOTIDE SEQUENCE [LARGE SCALE GENOMIC DNA]</scope>
    <source>
        <strain evidence="10 11">DSM 25619</strain>
    </source>
</reference>
<dbReference type="InterPro" id="IPR003423">
    <property type="entry name" value="OMP_efflux"/>
</dbReference>
<name>A0A366DP36_9HYPH</name>
<evidence type="ECO:0000256" key="4">
    <source>
        <dbReference type="ARBA" id="ARBA00022452"/>
    </source>
</evidence>
<evidence type="ECO:0000256" key="6">
    <source>
        <dbReference type="ARBA" id="ARBA00023136"/>
    </source>
</evidence>
<feature type="transmembrane region" description="Helical" evidence="9">
    <location>
        <begin position="12"/>
        <end position="29"/>
    </location>
</feature>